<proteinExistence type="inferred from homology"/>
<evidence type="ECO:0000256" key="7">
    <source>
        <dbReference type="ARBA" id="ARBA00022723"/>
    </source>
</evidence>
<keyword evidence="8" id="KW-0547">Nucleotide-binding</keyword>
<evidence type="ECO:0000256" key="5">
    <source>
        <dbReference type="ARBA" id="ARBA00022694"/>
    </source>
</evidence>
<dbReference type="Pfam" id="PF01743">
    <property type="entry name" value="PolyA_pol"/>
    <property type="match status" value="1"/>
</dbReference>
<comment type="similarity">
    <text evidence="2 12">Belongs to the tRNA nucleotidyltransferase/poly(A) polymerase family.</text>
</comment>
<dbReference type="GO" id="GO:0000166">
    <property type="term" value="F:nucleotide binding"/>
    <property type="evidence" value="ECO:0007669"/>
    <property type="project" value="UniProtKB-KW"/>
</dbReference>
<dbReference type="PATRIC" id="fig|37636.3.peg.2448"/>
<dbReference type="InterPro" id="IPR002646">
    <property type="entry name" value="PolA_pol_head_dom"/>
</dbReference>
<dbReference type="Proteomes" id="UP000053099">
    <property type="component" value="Unassembled WGS sequence"/>
</dbReference>
<dbReference type="InterPro" id="IPR052390">
    <property type="entry name" value="tRNA_nt/polyA_polymerase"/>
</dbReference>
<evidence type="ECO:0000256" key="2">
    <source>
        <dbReference type="ARBA" id="ARBA00007265"/>
    </source>
</evidence>
<keyword evidence="7" id="KW-0479">Metal-binding</keyword>
<dbReference type="Gene3D" id="3.10.580.10">
    <property type="entry name" value="CBS-domain"/>
    <property type="match status" value="1"/>
</dbReference>
<name>A0A0N1KPW1_THESC</name>
<evidence type="ECO:0000256" key="4">
    <source>
        <dbReference type="ARBA" id="ARBA00022679"/>
    </source>
</evidence>
<dbReference type="PANTHER" id="PTHR47788">
    <property type="entry name" value="POLYA POLYMERASE"/>
    <property type="match status" value="1"/>
</dbReference>
<dbReference type="GO" id="GO:0046872">
    <property type="term" value="F:metal ion binding"/>
    <property type="evidence" value="ECO:0007669"/>
    <property type="project" value="UniProtKB-KW"/>
</dbReference>
<evidence type="ECO:0000313" key="14">
    <source>
        <dbReference type="EMBL" id="KPD32493.1"/>
    </source>
</evidence>
<comment type="cofactor">
    <cofactor evidence="1">
        <name>Mg(2+)</name>
        <dbReference type="ChEBI" id="CHEBI:18420"/>
    </cofactor>
</comment>
<evidence type="ECO:0000313" key="15">
    <source>
        <dbReference type="Proteomes" id="UP000053099"/>
    </source>
</evidence>
<dbReference type="GO" id="GO:0016779">
    <property type="term" value="F:nucleotidyltransferase activity"/>
    <property type="evidence" value="ECO:0007669"/>
    <property type="project" value="UniProtKB-KW"/>
</dbReference>
<reference evidence="14 15" key="1">
    <citation type="submission" date="2015-09" db="EMBL/GenBank/DDBJ databases">
        <title>Draft genome sequence of Thermus scotoductus strain K1 isolated from a geothermal spring in Nagorno-Karabakh, Armenia.</title>
        <authorList>
            <person name="Saghatelyan A."/>
            <person name="Poghosyan L."/>
            <person name="Panosyan H."/>
            <person name="Birkeland N.-K."/>
        </authorList>
    </citation>
    <scope>NUCLEOTIDE SEQUENCE [LARGE SCALE GENOMIC DNA]</scope>
    <source>
        <strain evidence="14 15">K1</strain>
    </source>
</reference>
<evidence type="ECO:0000256" key="10">
    <source>
        <dbReference type="ARBA" id="ARBA00022884"/>
    </source>
</evidence>
<evidence type="ECO:0000256" key="3">
    <source>
        <dbReference type="ARBA" id="ARBA00022555"/>
    </source>
</evidence>
<evidence type="ECO:0000256" key="6">
    <source>
        <dbReference type="ARBA" id="ARBA00022695"/>
    </source>
</evidence>
<dbReference type="Gene3D" id="3.30.460.10">
    <property type="entry name" value="Beta Polymerase, domain 2"/>
    <property type="match status" value="1"/>
</dbReference>
<keyword evidence="5" id="KW-0819">tRNA processing</keyword>
<dbReference type="SUPFAM" id="SSF81301">
    <property type="entry name" value="Nucleotidyltransferase"/>
    <property type="match status" value="1"/>
</dbReference>
<dbReference type="Gene3D" id="3.90.1640.10">
    <property type="entry name" value="inorganic pyrophosphatase (n-terminal core)"/>
    <property type="match status" value="1"/>
</dbReference>
<dbReference type="Gene3D" id="3.10.310.30">
    <property type="match status" value="1"/>
</dbReference>
<dbReference type="PANTHER" id="PTHR47788:SF1">
    <property type="entry name" value="A-ADDING TRNA NUCLEOTIDYLTRANSFERASE"/>
    <property type="match status" value="1"/>
</dbReference>
<comment type="caution">
    <text evidence="14">The sequence shown here is derived from an EMBL/GenBank/DDBJ whole genome shotgun (WGS) entry which is preliminary data.</text>
</comment>
<keyword evidence="10 12" id="KW-0694">RNA-binding</keyword>
<dbReference type="GO" id="GO:0008033">
    <property type="term" value="P:tRNA processing"/>
    <property type="evidence" value="ECO:0007669"/>
    <property type="project" value="UniProtKB-KW"/>
</dbReference>
<dbReference type="InterPro" id="IPR038763">
    <property type="entry name" value="DHH_sf"/>
</dbReference>
<keyword evidence="4 12" id="KW-0808">Transferase</keyword>
<dbReference type="InterPro" id="IPR046342">
    <property type="entry name" value="CBS_dom_sf"/>
</dbReference>
<dbReference type="SUPFAM" id="SSF64182">
    <property type="entry name" value="DHH phosphoesterases"/>
    <property type="match status" value="1"/>
</dbReference>
<dbReference type="PROSITE" id="PS51371">
    <property type="entry name" value="CBS"/>
    <property type="match status" value="1"/>
</dbReference>
<evidence type="ECO:0000256" key="8">
    <source>
        <dbReference type="ARBA" id="ARBA00022741"/>
    </source>
</evidence>
<evidence type="ECO:0000256" key="9">
    <source>
        <dbReference type="ARBA" id="ARBA00022842"/>
    </source>
</evidence>
<dbReference type="InterPro" id="IPR043519">
    <property type="entry name" value="NT_sf"/>
</dbReference>
<dbReference type="Pfam" id="PF01368">
    <property type="entry name" value="DHH"/>
    <property type="match status" value="1"/>
</dbReference>
<dbReference type="SUPFAM" id="SSF54631">
    <property type="entry name" value="CBS-domain pair"/>
    <property type="match status" value="1"/>
</dbReference>
<evidence type="ECO:0000256" key="12">
    <source>
        <dbReference type="RuleBase" id="RU003953"/>
    </source>
</evidence>
<keyword evidence="6" id="KW-0548">Nucleotidyltransferase</keyword>
<evidence type="ECO:0000259" key="13">
    <source>
        <dbReference type="PROSITE" id="PS51371"/>
    </source>
</evidence>
<dbReference type="InterPro" id="IPR001667">
    <property type="entry name" value="DDH_dom"/>
</dbReference>
<feature type="domain" description="CBS" evidence="13">
    <location>
        <begin position="301"/>
        <end position="368"/>
    </location>
</feature>
<evidence type="ECO:0000256" key="11">
    <source>
        <dbReference type="PROSITE-ProRule" id="PRU00703"/>
    </source>
</evidence>
<dbReference type="Pfam" id="PF00571">
    <property type="entry name" value="CBS"/>
    <property type="match status" value="1"/>
</dbReference>
<keyword evidence="9" id="KW-0460">Magnesium</keyword>
<dbReference type="AlphaFoldDB" id="A0A0N1KPW1"/>
<organism evidence="14 15">
    <name type="scientific">Thermus scotoductus</name>
    <dbReference type="NCBI Taxonomy" id="37636"/>
    <lineage>
        <taxon>Bacteria</taxon>
        <taxon>Thermotogati</taxon>
        <taxon>Deinococcota</taxon>
        <taxon>Deinococci</taxon>
        <taxon>Thermales</taxon>
        <taxon>Thermaceae</taxon>
        <taxon>Thermus</taxon>
    </lineage>
</organism>
<protein>
    <submittedName>
        <fullName evidence="14">Polya polymerase</fullName>
    </submittedName>
</protein>
<dbReference type="GO" id="GO:0000049">
    <property type="term" value="F:tRNA binding"/>
    <property type="evidence" value="ECO:0007669"/>
    <property type="project" value="UniProtKB-KW"/>
</dbReference>
<keyword evidence="11" id="KW-0129">CBS domain</keyword>
<keyword evidence="3" id="KW-0820">tRNA-binding</keyword>
<sequence length="828" mass="91347">MRVVVAHENLDFDALGSMVLAGRLFPGSVLALIGGLEGPLKEIAPLLEDRLDLVPAAEIPMERVTEVILVDNARPERIGPFKALVGRVPFLVFDHHPRAPGDVPAVGGRVAQVGATVSLLVPLVRERGLTLTPLEATLAYAGIWEDTGGFSFPSTTPQDLEAAYFLAQQGAEIPRVREWVRPQLGAEAREVLKSLIRSAKVVERQGFRLLLARAQEEGYVPALAPLAHALLDLHEAHGVLLVLRLSREVLLIARSRERLDVGRWLSQVGGGGHPRAAFARVRGVRNAVRRLLESLPQYLEPEPTLAEVMSAPVETLRPTTVREALRILEERGYGAMPVVEPLEGGRVRILGLARRRDLRKAERLGLAEHPVEGFLARALVLPPETPLSEVEPHLKAGGGRVLVGERLGEGVKLLGIFTRTDLYRKKPALEKPLGERILEALPEGARRVVLALREAFPQGIYLVGGAVRDALLDRSGPDLDLVLEPGVRVGEVARFLVERFGGSFGLHYAFGTARVHVSFGLTVDLAESREEVYPYPGALPQVRPAPIAKDLERRDYTVNAMALSLATLELLDPYGGLEDLRNRLLRPLHPLSFVEDPSRIVRGARLAARLAFRFSEEALKALPPALLPEVLKGASKSRLRDELFLTLEEESFLEALSLLEELGALGPLYGLKLPPRDPFVRLRWGPLEDEGFPPGRARVEARLLLLLYFQENPLEKALALGLPKRLQEALALLLKGSWEEVDKEALGKEPLRRVFLALFPEKEGWLTEKRRVLMGRDLLQLGLKPGPRVGEILRQVAEARARGEVRTFEEELALARRLIGDGSFFIPQ</sequence>
<dbReference type="Gene3D" id="1.10.3090.10">
    <property type="entry name" value="cca-adding enzyme, domain 2"/>
    <property type="match status" value="1"/>
</dbReference>
<accession>A0A0N1KPW1</accession>
<gene>
    <name evidence="14" type="ORF">AN926_03575</name>
</gene>
<evidence type="ECO:0000256" key="1">
    <source>
        <dbReference type="ARBA" id="ARBA00001946"/>
    </source>
</evidence>
<dbReference type="CDD" id="cd05398">
    <property type="entry name" value="NT_ClassII-CCAase"/>
    <property type="match status" value="1"/>
</dbReference>
<dbReference type="SUPFAM" id="SSF81891">
    <property type="entry name" value="Poly A polymerase C-terminal region-like"/>
    <property type="match status" value="1"/>
</dbReference>
<dbReference type="EMBL" id="LJJR01000007">
    <property type="protein sequence ID" value="KPD32493.1"/>
    <property type="molecule type" value="Genomic_DNA"/>
</dbReference>
<dbReference type="InterPro" id="IPR000644">
    <property type="entry name" value="CBS_dom"/>
</dbReference>